<keyword evidence="2 3" id="KW-0238">DNA-binding</keyword>
<dbReference type="Proteomes" id="UP000265801">
    <property type="component" value="Unassembled WGS sequence"/>
</dbReference>
<feature type="domain" description="HTH tetR-type" evidence="4">
    <location>
        <begin position="5"/>
        <end position="65"/>
    </location>
</feature>
<dbReference type="PROSITE" id="PS50977">
    <property type="entry name" value="HTH_TETR_2"/>
    <property type="match status" value="1"/>
</dbReference>
<organism evidence="5 6">
    <name type="scientific">Bacillus salacetis</name>
    <dbReference type="NCBI Taxonomy" id="2315464"/>
    <lineage>
        <taxon>Bacteria</taxon>
        <taxon>Bacillati</taxon>
        <taxon>Bacillota</taxon>
        <taxon>Bacilli</taxon>
        <taxon>Bacillales</taxon>
        <taxon>Bacillaceae</taxon>
        <taxon>Bacillus</taxon>
    </lineage>
</organism>
<evidence type="ECO:0000313" key="5">
    <source>
        <dbReference type="EMBL" id="RIW29373.1"/>
    </source>
</evidence>
<keyword evidence="6" id="KW-1185">Reference proteome</keyword>
<dbReference type="InterPro" id="IPR050624">
    <property type="entry name" value="HTH-type_Tx_Regulator"/>
</dbReference>
<dbReference type="PANTHER" id="PTHR43479:SF11">
    <property type="entry name" value="ACREF_ENVCD OPERON REPRESSOR-RELATED"/>
    <property type="match status" value="1"/>
</dbReference>
<feature type="DNA-binding region" description="H-T-H motif" evidence="3">
    <location>
        <begin position="28"/>
        <end position="47"/>
    </location>
</feature>
<dbReference type="RefSeq" id="WP_119548900.1">
    <property type="nucleotide sequence ID" value="NZ_QXIR01000033.1"/>
</dbReference>
<dbReference type="PANTHER" id="PTHR43479">
    <property type="entry name" value="ACREF/ENVCD OPERON REPRESSOR-RELATED"/>
    <property type="match status" value="1"/>
</dbReference>
<dbReference type="InterPro" id="IPR009057">
    <property type="entry name" value="Homeodomain-like_sf"/>
</dbReference>
<sequence>MKKGELKKQDIIEKTADYILSNGLQAASLRNLAKAAETSDRMLLHYFNDKEELLTTILSAISDRLIHMLKNTKTEKLSFQDLVPFLYDTMQNPQVRPYMKLWIELIGTGSENDPFYSTAKKIMDSFHQFYINVLQVEDHENKEQMASLALVTIEGIALLDAIGDQERIHQAIEAIHSGRHSK</sequence>
<dbReference type="Pfam" id="PF00440">
    <property type="entry name" value="TetR_N"/>
    <property type="match status" value="1"/>
</dbReference>
<gene>
    <name evidence="5" type="ORF">D3H55_19110</name>
</gene>
<accession>A0A3A1QQN6</accession>
<dbReference type="AlphaFoldDB" id="A0A3A1QQN6"/>
<dbReference type="EMBL" id="QXIR01000033">
    <property type="protein sequence ID" value="RIW29373.1"/>
    <property type="molecule type" value="Genomic_DNA"/>
</dbReference>
<comment type="caution">
    <text evidence="5">The sequence shown here is derived from an EMBL/GenBank/DDBJ whole genome shotgun (WGS) entry which is preliminary data.</text>
</comment>
<proteinExistence type="predicted"/>
<dbReference type="GO" id="GO:0003677">
    <property type="term" value="F:DNA binding"/>
    <property type="evidence" value="ECO:0007669"/>
    <property type="project" value="UniProtKB-UniRule"/>
</dbReference>
<name>A0A3A1QQN6_9BACI</name>
<dbReference type="SUPFAM" id="SSF46689">
    <property type="entry name" value="Homeodomain-like"/>
    <property type="match status" value="1"/>
</dbReference>
<evidence type="ECO:0000256" key="3">
    <source>
        <dbReference type="PROSITE-ProRule" id="PRU00335"/>
    </source>
</evidence>
<keyword evidence="1" id="KW-0678">Repressor</keyword>
<evidence type="ECO:0000256" key="2">
    <source>
        <dbReference type="ARBA" id="ARBA00023125"/>
    </source>
</evidence>
<evidence type="ECO:0000313" key="6">
    <source>
        <dbReference type="Proteomes" id="UP000265801"/>
    </source>
</evidence>
<dbReference type="InterPro" id="IPR001647">
    <property type="entry name" value="HTH_TetR"/>
</dbReference>
<evidence type="ECO:0000259" key="4">
    <source>
        <dbReference type="PROSITE" id="PS50977"/>
    </source>
</evidence>
<dbReference type="OrthoDB" id="2356263at2"/>
<reference evidence="5 6" key="1">
    <citation type="submission" date="2018-09" db="EMBL/GenBank/DDBJ databases">
        <title>Bacillus saliacetes sp. nov., isolated from Thai shrimp paste (Ka-pi).</title>
        <authorList>
            <person name="Daroonpunt R."/>
            <person name="Tanasupawat S."/>
            <person name="Yiamsombut S."/>
        </authorList>
    </citation>
    <scope>NUCLEOTIDE SEQUENCE [LARGE SCALE GENOMIC DNA]</scope>
    <source>
        <strain evidence="5 6">SKP7-4</strain>
    </source>
</reference>
<evidence type="ECO:0000256" key="1">
    <source>
        <dbReference type="ARBA" id="ARBA00022491"/>
    </source>
</evidence>
<protein>
    <submittedName>
        <fullName evidence="5">TetR/AcrR family transcriptional regulator</fullName>
    </submittedName>
</protein>
<dbReference type="Gene3D" id="1.10.357.10">
    <property type="entry name" value="Tetracycline Repressor, domain 2"/>
    <property type="match status" value="1"/>
</dbReference>